<evidence type="ECO:0000313" key="1">
    <source>
        <dbReference type="EMBL" id="JAH80477.1"/>
    </source>
</evidence>
<dbReference type="AlphaFoldDB" id="A0A0E9VR41"/>
<name>A0A0E9VR41_ANGAN</name>
<dbReference type="EMBL" id="GBXM01028100">
    <property type="protein sequence ID" value="JAH80477.1"/>
    <property type="molecule type" value="Transcribed_RNA"/>
</dbReference>
<organism evidence="1">
    <name type="scientific">Anguilla anguilla</name>
    <name type="common">European freshwater eel</name>
    <name type="synonym">Muraena anguilla</name>
    <dbReference type="NCBI Taxonomy" id="7936"/>
    <lineage>
        <taxon>Eukaryota</taxon>
        <taxon>Metazoa</taxon>
        <taxon>Chordata</taxon>
        <taxon>Craniata</taxon>
        <taxon>Vertebrata</taxon>
        <taxon>Euteleostomi</taxon>
        <taxon>Actinopterygii</taxon>
        <taxon>Neopterygii</taxon>
        <taxon>Teleostei</taxon>
        <taxon>Anguilliformes</taxon>
        <taxon>Anguillidae</taxon>
        <taxon>Anguilla</taxon>
    </lineage>
</organism>
<reference evidence="1" key="1">
    <citation type="submission" date="2014-11" db="EMBL/GenBank/DDBJ databases">
        <authorList>
            <person name="Amaro Gonzalez C."/>
        </authorList>
    </citation>
    <scope>NUCLEOTIDE SEQUENCE</scope>
</reference>
<sequence length="57" mass="6481">MVITCKYGEYMGTYFYGSLRTSGVKHRGRTCTSCINVKKPKMYIVNICVLQCCSLKC</sequence>
<proteinExistence type="predicted"/>
<accession>A0A0E9VR41</accession>
<reference evidence="1" key="2">
    <citation type="journal article" date="2015" name="Fish Shellfish Immunol.">
        <title>Early steps in the European eel (Anguilla anguilla)-Vibrio vulnificus interaction in the gills: Role of the RtxA13 toxin.</title>
        <authorList>
            <person name="Callol A."/>
            <person name="Pajuelo D."/>
            <person name="Ebbesson L."/>
            <person name="Teles M."/>
            <person name="MacKenzie S."/>
            <person name="Amaro C."/>
        </authorList>
    </citation>
    <scope>NUCLEOTIDE SEQUENCE</scope>
</reference>
<protein>
    <submittedName>
        <fullName evidence="1">Uncharacterized protein</fullName>
    </submittedName>
</protein>